<evidence type="ECO:0000313" key="6">
    <source>
        <dbReference type="EMBL" id="MBB5143518.1"/>
    </source>
</evidence>
<keyword evidence="7" id="KW-1185">Reference proteome</keyword>
<evidence type="ECO:0000313" key="7">
    <source>
        <dbReference type="Proteomes" id="UP000539075"/>
    </source>
</evidence>
<evidence type="ECO:0000256" key="5">
    <source>
        <dbReference type="SAM" id="Phobius"/>
    </source>
</evidence>
<dbReference type="RefSeq" id="WP_183719099.1">
    <property type="nucleotide sequence ID" value="NZ_JACHGO010000004.1"/>
</dbReference>
<dbReference type="AlphaFoldDB" id="A0A7W8C282"/>
<dbReference type="GO" id="GO:0016020">
    <property type="term" value="C:membrane"/>
    <property type="evidence" value="ECO:0007669"/>
    <property type="project" value="UniProtKB-SubCell"/>
</dbReference>
<evidence type="ECO:0000256" key="1">
    <source>
        <dbReference type="ARBA" id="ARBA00004141"/>
    </source>
</evidence>
<dbReference type="PANTHER" id="PTHR30249:SF0">
    <property type="entry name" value="PLASTIDAL GLYCOLATE_GLYCERATE TRANSLOCATOR 1, CHLOROPLASTIC"/>
    <property type="match status" value="1"/>
</dbReference>
<reference evidence="6 7" key="1">
    <citation type="submission" date="2020-08" db="EMBL/GenBank/DDBJ databases">
        <title>Genomic Encyclopedia of Type Strains, Phase IV (KMG-IV): sequencing the most valuable type-strain genomes for metagenomic binning, comparative biology and taxonomic classification.</title>
        <authorList>
            <person name="Goeker M."/>
        </authorList>
    </citation>
    <scope>NUCLEOTIDE SEQUENCE [LARGE SCALE GENOMIC DNA]</scope>
    <source>
        <strain evidence="6 7">DSM 11275</strain>
    </source>
</reference>
<organism evidence="6 7">
    <name type="scientific">Desulfovibrio intestinalis</name>
    <dbReference type="NCBI Taxonomy" id="58621"/>
    <lineage>
        <taxon>Bacteria</taxon>
        <taxon>Pseudomonadati</taxon>
        <taxon>Thermodesulfobacteriota</taxon>
        <taxon>Desulfovibrionia</taxon>
        <taxon>Desulfovibrionales</taxon>
        <taxon>Desulfovibrionaceae</taxon>
        <taxon>Desulfovibrio</taxon>
    </lineage>
</organism>
<feature type="transmembrane region" description="Helical" evidence="5">
    <location>
        <begin position="65"/>
        <end position="84"/>
    </location>
</feature>
<comment type="subcellular location">
    <subcellularLocation>
        <location evidence="1">Membrane</location>
        <topology evidence="1">Multi-pass membrane protein</topology>
    </subcellularLocation>
</comment>
<dbReference type="Proteomes" id="UP000539075">
    <property type="component" value="Unassembled WGS sequence"/>
</dbReference>
<keyword evidence="4 5" id="KW-0472">Membrane</keyword>
<sequence length="237" mass="24546">MQSYVSISTVLCILGTLLAYMAVRALYLRYKHPLLNIVALGAAAVIIVLVGFDIPYAVYEPASKIMTSFIGPATVALALPLYRYRLVLLRYALAIMGSVCAGAFVAMFSTGLMARVGGLPQEVVISIMPKSVSIPFAIEIAGMYGGIPSLAAAFVVATGTLGSLIGGWTLNLAHVADPFARGLALGTVSHAQGTAAALQEGEEQGAMAGLALILAGIITAALAPFVVWLVLRLPVLG</sequence>
<dbReference type="Pfam" id="PF04172">
    <property type="entry name" value="LrgB"/>
    <property type="match status" value="1"/>
</dbReference>
<feature type="transmembrane region" description="Helical" evidence="5">
    <location>
        <begin position="6"/>
        <end position="27"/>
    </location>
</feature>
<feature type="transmembrane region" description="Helical" evidence="5">
    <location>
        <begin position="91"/>
        <end position="114"/>
    </location>
</feature>
<name>A0A7W8C282_9BACT</name>
<dbReference type="EMBL" id="JACHGO010000004">
    <property type="protein sequence ID" value="MBB5143518.1"/>
    <property type="molecule type" value="Genomic_DNA"/>
</dbReference>
<keyword evidence="6" id="KW-0378">Hydrolase</keyword>
<evidence type="ECO:0000256" key="3">
    <source>
        <dbReference type="ARBA" id="ARBA00022989"/>
    </source>
</evidence>
<dbReference type="InterPro" id="IPR007300">
    <property type="entry name" value="CidB/LrgB"/>
</dbReference>
<dbReference type="PANTHER" id="PTHR30249">
    <property type="entry name" value="PUTATIVE SEROTONIN TRANSPORTER"/>
    <property type="match status" value="1"/>
</dbReference>
<feature type="transmembrane region" description="Helical" evidence="5">
    <location>
        <begin position="208"/>
        <end position="231"/>
    </location>
</feature>
<accession>A0A7W8C282</accession>
<comment type="caution">
    <text evidence="6">The sequence shown here is derived from an EMBL/GenBank/DDBJ whole genome shotgun (WGS) entry which is preliminary data.</text>
</comment>
<keyword evidence="2 5" id="KW-0812">Transmembrane</keyword>
<protein>
    <submittedName>
        <fullName evidence="6">Putative murein hydrolase (TIGR00659 family)</fullName>
    </submittedName>
</protein>
<evidence type="ECO:0000256" key="2">
    <source>
        <dbReference type="ARBA" id="ARBA00022692"/>
    </source>
</evidence>
<evidence type="ECO:0000256" key="4">
    <source>
        <dbReference type="ARBA" id="ARBA00023136"/>
    </source>
</evidence>
<proteinExistence type="predicted"/>
<feature type="transmembrane region" description="Helical" evidence="5">
    <location>
        <begin position="34"/>
        <end position="59"/>
    </location>
</feature>
<dbReference type="GO" id="GO:0016787">
    <property type="term" value="F:hydrolase activity"/>
    <property type="evidence" value="ECO:0007669"/>
    <property type="project" value="UniProtKB-KW"/>
</dbReference>
<keyword evidence="3 5" id="KW-1133">Transmembrane helix</keyword>
<gene>
    <name evidence="6" type="ORF">HNQ38_001615</name>
</gene>